<accession>A0A507EB27</accession>
<feature type="region of interest" description="Disordered" evidence="1">
    <location>
        <begin position="381"/>
        <end position="427"/>
    </location>
</feature>
<feature type="region of interest" description="Disordered" evidence="1">
    <location>
        <begin position="1"/>
        <end position="38"/>
    </location>
</feature>
<dbReference type="Proteomes" id="UP000318582">
    <property type="component" value="Unassembled WGS sequence"/>
</dbReference>
<dbReference type="PANTHER" id="PTHR28096:SF1">
    <property type="entry name" value="PROTEIN FAF1"/>
    <property type="match status" value="1"/>
</dbReference>
<feature type="compositionally biased region" description="Basic and acidic residues" evidence="1">
    <location>
        <begin position="381"/>
        <end position="390"/>
    </location>
</feature>
<dbReference type="PANTHER" id="PTHR28096">
    <property type="entry name" value="PROTEIN FAF1"/>
    <property type="match status" value="1"/>
</dbReference>
<feature type="compositionally biased region" description="Basic and acidic residues" evidence="1">
    <location>
        <begin position="213"/>
        <end position="225"/>
    </location>
</feature>
<feature type="compositionally biased region" description="Basic and acidic residues" evidence="1">
    <location>
        <begin position="232"/>
        <end position="250"/>
    </location>
</feature>
<feature type="compositionally biased region" description="Polar residues" evidence="1">
    <location>
        <begin position="201"/>
        <end position="210"/>
    </location>
</feature>
<evidence type="ECO:0000256" key="1">
    <source>
        <dbReference type="SAM" id="MobiDB-lite"/>
    </source>
</evidence>
<dbReference type="GO" id="GO:0000462">
    <property type="term" value="P:maturation of SSU-rRNA from tricistronic rRNA transcript (SSU-rRNA, 5.8S rRNA, LSU-rRNA)"/>
    <property type="evidence" value="ECO:0007669"/>
    <property type="project" value="TreeGrafter"/>
</dbReference>
<protein>
    <submittedName>
        <fullName evidence="2">Uncharacterized protein</fullName>
    </submittedName>
</protein>
<keyword evidence="3" id="KW-1185">Reference proteome</keyword>
<dbReference type="GO" id="GO:0005730">
    <property type="term" value="C:nucleolus"/>
    <property type="evidence" value="ECO:0007669"/>
    <property type="project" value="TreeGrafter"/>
</dbReference>
<dbReference type="AlphaFoldDB" id="A0A507EB27"/>
<feature type="compositionally biased region" description="Acidic residues" evidence="1">
    <location>
        <begin position="109"/>
        <end position="134"/>
    </location>
</feature>
<evidence type="ECO:0000313" key="2">
    <source>
        <dbReference type="EMBL" id="TPX60557.1"/>
    </source>
</evidence>
<dbReference type="STRING" id="109895.A0A507EB27"/>
<name>A0A507EB27_9FUNG</name>
<feature type="compositionally biased region" description="Acidic residues" evidence="1">
    <location>
        <begin position="150"/>
        <end position="178"/>
    </location>
</feature>
<feature type="compositionally biased region" description="Basic and acidic residues" evidence="1">
    <location>
        <begin position="135"/>
        <end position="149"/>
    </location>
</feature>
<feature type="region of interest" description="Disordered" evidence="1">
    <location>
        <begin position="57"/>
        <end position="250"/>
    </location>
</feature>
<proteinExistence type="predicted"/>
<feature type="compositionally biased region" description="Gly residues" evidence="1">
    <location>
        <begin position="391"/>
        <end position="404"/>
    </location>
</feature>
<comment type="caution">
    <text evidence="2">The sequence shown here is derived from an EMBL/GenBank/DDBJ whole genome shotgun (WGS) entry which is preliminary data.</text>
</comment>
<reference evidence="2 3" key="1">
    <citation type="journal article" date="2019" name="Sci. Rep.">
        <title>Comparative genomics of chytrid fungi reveal insights into the obligate biotrophic and pathogenic lifestyle of Synchytrium endobioticum.</title>
        <authorList>
            <person name="van de Vossenberg B.T.L.H."/>
            <person name="Warris S."/>
            <person name="Nguyen H.D.T."/>
            <person name="van Gent-Pelzer M.P.E."/>
            <person name="Joly D.L."/>
            <person name="van de Geest H.C."/>
            <person name="Bonants P.J.M."/>
            <person name="Smith D.S."/>
            <person name="Levesque C.A."/>
            <person name="van der Lee T.A.J."/>
        </authorList>
    </citation>
    <scope>NUCLEOTIDE SEQUENCE [LARGE SCALE GENOMIC DNA]</scope>
    <source>
        <strain evidence="2 3">CBS 809.83</strain>
    </source>
</reference>
<dbReference type="EMBL" id="QEAQ01000014">
    <property type="protein sequence ID" value="TPX60557.1"/>
    <property type="molecule type" value="Genomic_DNA"/>
</dbReference>
<dbReference type="Pfam" id="PF15375">
    <property type="entry name" value="FSAF1"/>
    <property type="match status" value="1"/>
</dbReference>
<dbReference type="InterPro" id="IPR027973">
    <property type="entry name" value="FSAF1-like"/>
</dbReference>
<sequence>MAPPARIKQKASAGAGSSHKPPSGFVERPTNEDAVTDAGAADWAASRLEAMMMARLGLGGSGSSSSGKKRKAAPTGDGLAKKRTKAKKPATVSVVRNLEASGRDAERPEAEDEEDDGISAQTSEEEEEEVDSVEDERAIPQGRHDIEDMRSDDDDEGDGEAYFDSDIESDDSSEDVESTLDSIAGAPPPPGGPQVVVFQDATRNPTTPVGTSYERRSFMSSDIKKLAVGPDGGKKLSKKEATQEVQDQQHDRDLAELIRASKLVEQYTAAQLTGNDRRKYMASKVAELGGHVTKTKTPRAIQMGMDVKERERGAKRLQDAKDLGIYHSSLKTQIMGAQGQKDLEAKTSRIKERVKHRSRGIDGGFGSFKNGTLHIGKEDFARVEKMDKGRGGGGRGGRGGGGGRGRGRGRGGGRGGASAKKPTKFRR</sequence>
<organism evidence="2 3">
    <name type="scientific">Powellomyces hirtus</name>
    <dbReference type="NCBI Taxonomy" id="109895"/>
    <lineage>
        <taxon>Eukaryota</taxon>
        <taxon>Fungi</taxon>
        <taxon>Fungi incertae sedis</taxon>
        <taxon>Chytridiomycota</taxon>
        <taxon>Chytridiomycota incertae sedis</taxon>
        <taxon>Chytridiomycetes</taxon>
        <taxon>Spizellomycetales</taxon>
        <taxon>Powellomycetaceae</taxon>
        <taxon>Powellomyces</taxon>
    </lineage>
</organism>
<evidence type="ECO:0000313" key="3">
    <source>
        <dbReference type="Proteomes" id="UP000318582"/>
    </source>
</evidence>
<dbReference type="InterPro" id="IPR053030">
    <property type="entry name" value="Ribosomal_biogenesis_FAF1-like"/>
</dbReference>
<gene>
    <name evidence="2" type="ORF">PhCBS80983_g01750</name>
</gene>